<proteinExistence type="inferred from homology"/>
<evidence type="ECO:0000256" key="6">
    <source>
        <dbReference type="ARBA" id="ARBA00023136"/>
    </source>
</evidence>
<comment type="subcellular location">
    <subcellularLocation>
        <location evidence="1 7">Cell membrane</location>
        <topology evidence="1 7">Multi-pass membrane protein</topology>
    </subcellularLocation>
</comment>
<accession>A0A1H8J6L5</accession>
<evidence type="ECO:0000313" key="9">
    <source>
        <dbReference type="EMBL" id="SEN76434.1"/>
    </source>
</evidence>
<keyword evidence="3" id="KW-1003">Cell membrane</keyword>
<dbReference type="PROSITE" id="PS50928">
    <property type="entry name" value="ABC_TM1"/>
    <property type="match status" value="1"/>
</dbReference>
<dbReference type="Proteomes" id="UP000199512">
    <property type="component" value="Unassembled WGS sequence"/>
</dbReference>
<feature type="transmembrane region" description="Helical" evidence="7">
    <location>
        <begin position="108"/>
        <end position="129"/>
    </location>
</feature>
<dbReference type="InterPro" id="IPR035906">
    <property type="entry name" value="MetI-like_sf"/>
</dbReference>
<feature type="transmembrane region" description="Helical" evidence="7">
    <location>
        <begin position="79"/>
        <end position="101"/>
    </location>
</feature>
<keyword evidence="6 7" id="KW-0472">Membrane</keyword>
<dbReference type="RefSeq" id="WP_207645485.1">
    <property type="nucleotide sequence ID" value="NZ_FODF01000011.1"/>
</dbReference>
<feature type="transmembrane region" description="Helical" evidence="7">
    <location>
        <begin position="240"/>
        <end position="264"/>
    </location>
</feature>
<evidence type="ECO:0000256" key="2">
    <source>
        <dbReference type="ARBA" id="ARBA00022448"/>
    </source>
</evidence>
<feature type="transmembrane region" description="Helical" evidence="7">
    <location>
        <begin position="141"/>
        <end position="164"/>
    </location>
</feature>
<evidence type="ECO:0000259" key="8">
    <source>
        <dbReference type="PROSITE" id="PS50928"/>
    </source>
</evidence>
<feature type="domain" description="ABC transmembrane type-1" evidence="8">
    <location>
        <begin position="73"/>
        <end position="264"/>
    </location>
</feature>
<feature type="transmembrane region" description="Helical" evidence="7">
    <location>
        <begin position="7"/>
        <end position="32"/>
    </location>
</feature>
<evidence type="ECO:0000256" key="1">
    <source>
        <dbReference type="ARBA" id="ARBA00004651"/>
    </source>
</evidence>
<evidence type="ECO:0000256" key="7">
    <source>
        <dbReference type="RuleBase" id="RU363032"/>
    </source>
</evidence>
<keyword evidence="10" id="KW-1185">Reference proteome</keyword>
<dbReference type="EMBL" id="FODF01000011">
    <property type="protein sequence ID" value="SEN76434.1"/>
    <property type="molecule type" value="Genomic_DNA"/>
</dbReference>
<dbReference type="GO" id="GO:0055085">
    <property type="term" value="P:transmembrane transport"/>
    <property type="evidence" value="ECO:0007669"/>
    <property type="project" value="InterPro"/>
</dbReference>
<sequence>MKSKNGLIYYLTVILIIIFSLGPIVWCFILSITPEGDLLKQGTNLIPNTIIWDNYKQIFDLSSQEHQTTFIGLSNSIKIAAITLAIGVPITVITGYALSIYDFRGKNIFVNLLLLTIVIPVFTTIIPVYNIFRNMNLLDSMFWTSVIYVSSALPLNTWIMMNYFKQMPKELWQAAAMDGFNRRQIFFKIILPLSIPTILTTSLIIFLMAWKQYIIPIILLSSYENRTMTMVMSEFMTRDMIKYGMISACGIIAIIPPAIAAMVFRKFIISNLTSGTIK</sequence>
<reference evidence="9 10" key="1">
    <citation type="submission" date="2016-10" db="EMBL/GenBank/DDBJ databases">
        <authorList>
            <person name="de Groot N.N."/>
        </authorList>
    </citation>
    <scope>NUCLEOTIDE SEQUENCE [LARGE SCALE GENOMIC DNA]</scope>
    <source>
        <strain evidence="9 10">Calf135</strain>
    </source>
</reference>
<dbReference type="SUPFAM" id="SSF161098">
    <property type="entry name" value="MetI-like"/>
    <property type="match status" value="1"/>
</dbReference>
<dbReference type="InterPro" id="IPR050901">
    <property type="entry name" value="BP-dep_ABC_trans_perm"/>
</dbReference>
<dbReference type="PANTHER" id="PTHR32243">
    <property type="entry name" value="MALTOSE TRANSPORT SYSTEM PERMEASE-RELATED"/>
    <property type="match status" value="1"/>
</dbReference>
<evidence type="ECO:0000256" key="4">
    <source>
        <dbReference type="ARBA" id="ARBA00022692"/>
    </source>
</evidence>
<dbReference type="Pfam" id="PF00528">
    <property type="entry name" value="BPD_transp_1"/>
    <property type="match status" value="1"/>
</dbReference>
<gene>
    <name evidence="9" type="ORF">SAMN05216454_11139</name>
</gene>
<dbReference type="PANTHER" id="PTHR32243:SF18">
    <property type="entry name" value="INNER MEMBRANE ABC TRANSPORTER PERMEASE PROTEIN YCJP"/>
    <property type="match status" value="1"/>
</dbReference>
<protein>
    <submittedName>
        <fullName evidence="9">Carbohydrate ABC transporter membrane protein 2, CUT1 family</fullName>
    </submittedName>
</protein>
<evidence type="ECO:0000256" key="3">
    <source>
        <dbReference type="ARBA" id="ARBA00022475"/>
    </source>
</evidence>
<evidence type="ECO:0000256" key="5">
    <source>
        <dbReference type="ARBA" id="ARBA00022989"/>
    </source>
</evidence>
<feature type="transmembrane region" description="Helical" evidence="7">
    <location>
        <begin position="185"/>
        <end position="210"/>
    </location>
</feature>
<name>A0A1H8J6L5_9FIRM</name>
<keyword evidence="2 7" id="KW-0813">Transport</keyword>
<comment type="similarity">
    <text evidence="7">Belongs to the binding-protein-dependent transport system permease family.</text>
</comment>
<dbReference type="CDD" id="cd06261">
    <property type="entry name" value="TM_PBP2"/>
    <property type="match status" value="1"/>
</dbReference>
<dbReference type="AlphaFoldDB" id="A0A1H8J6L5"/>
<dbReference type="STRING" id="215200.SAMN05216454_11139"/>
<dbReference type="GO" id="GO:0005886">
    <property type="term" value="C:plasma membrane"/>
    <property type="evidence" value="ECO:0007669"/>
    <property type="project" value="UniProtKB-SubCell"/>
</dbReference>
<keyword evidence="5 7" id="KW-1133">Transmembrane helix</keyword>
<keyword evidence="4 7" id="KW-0812">Transmembrane</keyword>
<evidence type="ECO:0000313" key="10">
    <source>
        <dbReference type="Proteomes" id="UP000199512"/>
    </source>
</evidence>
<dbReference type="InterPro" id="IPR000515">
    <property type="entry name" value="MetI-like"/>
</dbReference>
<dbReference type="Gene3D" id="1.10.3720.10">
    <property type="entry name" value="MetI-like"/>
    <property type="match status" value="1"/>
</dbReference>
<organism evidence="9 10">
    <name type="scientific">Peptostreptococcus russellii</name>
    <dbReference type="NCBI Taxonomy" id="215200"/>
    <lineage>
        <taxon>Bacteria</taxon>
        <taxon>Bacillati</taxon>
        <taxon>Bacillota</taxon>
        <taxon>Clostridia</taxon>
        <taxon>Peptostreptococcales</taxon>
        <taxon>Peptostreptococcaceae</taxon>
        <taxon>Peptostreptococcus</taxon>
    </lineage>
</organism>